<keyword evidence="3" id="KW-1185">Reference proteome</keyword>
<comment type="caution">
    <text evidence="2">The sequence shown here is derived from an EMBL/GenBank/DDBJ whole genome shotgun (WGS) entry which is preliminary data.</text>
</comment>
<organism evidence="2 3">
    <name type="scientific">Deinococcus rhizophilus</name>
    <dbReference type="NCBI Taxonomy" id="3049544"/>
    <lineage>
        <taxon>Bacteria</taxon>
        <taxon>Thermotogati</taxon>
        <taxon>Deinococcota</taxon>
        <taxon>Deinococci</taxon>
        <taxon>Deinococcales</taxon>
        <taxon>Deinococcaceae</taxon>
        <taxon>Deinococcus</taxon>
    </lineage>
</organism>
<evidence type="ECO:0000256" key="1">
    <source>
        <dbReference type="SAM" id="SignalP"/>
    </source>
</evidence>
<dbReference type="EMBL" id="JASNGB010000011">
    <property type="protein sequence ID" value="MDL2343084.1"/>
    <property type="molecule type" value="Genomic_DNA"/>
</dbReference>
<feature type="chain" id="PRO_5047531660" description="Histidine phosphatase family protein" evidence="1">
    <location>
        <begin position="20"/>
        <end position="203"/>
    </location>
</feature>
<reference evidence="2 3" key="1">
    <citation type="submission" date="2023-05" db="EMBL/GenBank/DDBJ databases">
        <authorList>
            <person name="Gao F."/>
        </authorList>
    </citation>
    <scope>NUCLEOTIDE SEQUENCE [LARGE SCALE GENOMIC DNA]</scope>
    <source>
        <strain evidence="2 3">MIMF12</strain>
    </source>
</reference>
<dbReference type="Gene3D" id="3.40.50.1240">
    <property type="entry name" value="Phosphoglycerate mutase-like"/>
    <property type="match status" value="1"/>
</dbReference>
<name>A0ABT7JHC8_9DEIO</name>
<dbReference type="Proteomes" id="UP001302059">
    <property type="component" value="Unassembled WGS sequence"/>
</dbReference>
<dbReference type="RefSeq" id="WP_285521106.1">
    <property type="nucleotide sequence ID" value="NZ_JASNGB010000011.1"/>
</dbReference>
<dbReference type="SUPFAM" id="SSF53254">
    <property type="entry name" value="Phosphoglycerate mutase-like"/>
    <property type="match status" value="1"/>
</dbReference>
<proteinExistence type="predicted"/>
<feature type="signal peptide" evidence="1">
    <location>
        <begin position="1"/>
        <end position="19"/>
    </location>
</feature>
<evidence type="ECO:0000313" key="3">
    <source>
        <dbReference type="Proteomes" id="UP001302059"/>
    </source>
</evidence>
<protein>
    <recommendedName>
        <fullName evidence="4">Histidine phosphatase family protein</fullName>
    </recommendedName>
</protein>
<evidence type="ECO:0008006" key="4">
    <source>
        <dbReference type="Google" id="ProtNLM"/>
    </source>
</evidence>
<evidence type="ECO:0000313" key="2">
    <source>
        <dbReference type="EMBL" id="MDL2343084.1"/>
    </source>
</evidence>
<sequence>MRRLCLALSLLLSPAAAQSGGIPQEVSPALLSQLRAGGLVLYFRHFGTEGADTPNVTPGDCTAQRLLSTQGRAEARAVGSLLRELRLPLGTVLSGEYCRNRDSAALLAGRVTPTPALNNPCFRSGTGADRGRVVANLRALLGTPPRAGTNTLIVTHEQNLRLTTGWMLAEGEAAVLRPRPDGSFTVLARVTRAGWQAALQSGR</sequence>
<accession>A0ABT7JHC8</accession>
<keyword evidence="1" id="KW-0732">Signal</keyword>
<dbReference type="InterPro" id="IPR029033">
    <property type="entry name" value="His_PPase_superfam"/>
</dbReference>
<gene>
    <name evidence="2" type="ORF">QOL99_02855</name>
</gene>